<protein>
    <recommendedName>
        <fullName evidence="4">GH16 domain-containing protein</fullName>
    </recommendedName>
</protein>
<dbReference type="Proteomes" id="UP001148786">
    <property type="component" value="Unassembled WGS sequence"/>
</dbReference>
<organism evidence="2 3">
    <name type="scientific">Agrocybe chaxingu</name>
    <dbReference type="NCBI Taxonomy" id="84603"/>
    <lineage>
        <taxon>Eukaryota</taxon>
        <taxon>Fungi</taxon>
        <taxon>Dikarya</taxon>
        <taxon>Basidiomycota</taxon>
        <taxon>Agaricomycotina</taxon>
        <taxon>Agaricomycetes</taxon>
        <taxon>Agaricomycetidae</taxon>
        <taxon>Agaricales</taxon>
        <taxon>Agaricineae</taxon>
        <taxon>Strophariaceae</taxon>
        <taxon>Agrocybe</taxon>
    </lineage>
</organism>
<dbReference type="SUPFAM" id="SSF49899">
    <property type="entry name" value="Concanavalin A-like lectins/glucanases"/>
    <property type="match status" value="1"/>
</dbReference>
<gene>
    <name evidence="2" type="ORF">NLJ89_g6463</name>
</gene>
<dbReference type="OrthoDB" id="4781at2759"/>
<evidence type="ECO:0000313" key="2">
    <source>
        <dbReference type="EMBL" id="KAJ3507159.1"/>
    </source>
</evidence>
<evidence type="ECO:0000256" key="1">
    <source>
        <dbReference type="ARBA" id="ARBA00006865"/>
    </source>
</evidence>
<keyword evidence="3" id="KW-1185">Reference proteome</keyword>
<comment type="similarity">
    <text evidence="1">Belongs to the glycosyl hydrolase 16 family.</text>
</comment>
<dbReference type="PANTHER" id="PTHR10963">
    <property type="entry name" value="GLYCOSYL HYDROLASE-RELATED"/>
    <property type="match status" value="1"/>
</dbReference>
<dbReference type="EMBL" id="JANKHO010000688">
    <property type="protein sequence ID" value="KAJ3507159.1"/>
    <property type="molecule type" value="Genomic_DNA"/>
</dbReference>
<evidence type="ECO:0000313" key="3">
    <source>
        <dbReference type="Proteomes" id="UP001148786"/>
    </source>
</evidence>
<dbReference type="AlphaFoldDB" id="A0A9W8JY95"/>
<sequence length="172" mass="19604">MPGVVNRIYGWWSSKRTPYSDKFHTYTLEWDPKFIRVFVDRRTSAMLEVEIGRGRKRSFWDKAGFPLTAPNGSSQVVVTNPYSSASSDGNTEGGLGTDAAPYDQKFYLVMNLAVGGTSGWFPDGVGGKPWFDESLTAMRDFARAQDEWSKTWPTNVEDRAFRVDYVKMWERC</sequence>
<reference evidence="2" key="1">
    <citation type="submission" date="2022-07" db="EMBL/GenBank/DDBJ databases">
        <title>Genome Sequence of Agrocybe chaxingu.</title>
        <authorList>
            <person name="Buettner E."/>
        </authorList>
    </citation>
    <scope>NUCLEOTIDE SEQUENCE</scope>
    <source>
        <strain evidence="2">MP-N11</strain>
    </source>
</reference>
<comment type="caution">
    <text evidence="2">The sequence shown here is derived from an EMBL/GenBank/DDBJ whole genome shotgun (WGS) entry which is preliminary data.</text>
</comment>
<dbReference type="InterPro" id="IPR013320">
    <property type="entry name" value="ConA-like_dom_sf"/>
</dbReference>
<accession>A0A9W8JY95</accession>
<evidence type="ECO:0008006" key="4">
    <source>
        <dbReference type="Google" id="ProtNLM"/>
    </source>
</evidence>
<proteinExistence type="inferred from homology"/>
<name>A0A9W8JY95_9AGAR</name>
<dbReference type="InterPro" id="IPR050546">
    <property type="entry name" value="Glycosyl_Hydrlase_16"/>
</dbReference>
<dbReference type="PANTHER" id="PTHR10963:SF55">
    <property type="entry name" value="GLYCOSIDE HYDROLASE FAMILY 16 PROTEIN"/>
    <property type="match status" value="1"/>
</dbReference>
<dbReference type="Gene3D" id="2.60.120.200">
    <property type="match status" value="1"/>
</dbReference>